<dbReference type="EMBL" id="BFXY01000064">
    <property type="protein sequence ID" value="GDH40822.1"/>
    <property type="molecule type" value="Genomic_DNA"/>
</dbReference>
<dbReference type="Proteomes" id="UP000303027">
    <property type="component" value="Unassembled WGS sequence"/>
</dbReference>
<feature type="coiled-coil region" evidence="1">
    <location>
        <begin position="202"/>
        <end position="236"/>
    </location>
</feature>
<protein>
    <submittedName>
        <fullName evidence="2">Uncharacterized protein</fullName>
    </submittedName>
</protein>
<evidence type="ECO:0000256" key="1">
    <source>
        <dbReference type="SAM" id="Coils"/>
    </source>
</evidence>
<proteinExistence type="predicted"/>
<sequence length="313" mass="34535">MLFSANFFTNEVTNAKAVIKFGTEANKKIQPKVVAHVSFAQQKSAFAGFKAHREALIAAGFGVDGKLPNGIRKAIDRVKPAKDVAVDHIVTFTVKNSSELFHLVIAGDTAIVSAPNMDFHDTADCQITFGRRKEVTGKAKLNFTKSGNPYFAVFFNSHATEKEVVELVAYEGEEKERIESCEAFLELEAQVNAVSPVVEDRFAALEAQIAELKAALEEKDQIIEAQKAEIEELKAKEVAPVAVVENAADEAANDEVEVKIDVMRDPMAALQLLRSFKGKSHFSSDVEDEEEEQKRNAAMLHDEMYGTNFSYCQ</sequence>
<name>A0A4C9G4T3_ECOLX</name>
<evidence type="ECO:0000313" key="2">
    <source>
        <dbReference type="EMBL" id="GDH40822.1"/>
    </source>
</evidence>
<evidence type="ECO:0000313" key="3">
    <source>
        <dbReference type="Proteomes" id="UP000303027"/>
    </source>
</evidence>
<dbReference type="RefSeq" id="WP_137541748.1">
    <property type="nucleotide sequence ID" value="NZ_BFXY01000064.1"/>
</dbReference>
<dbReference type="AlphaFoldDB" id="A0A4C9G4T3"/>
<organism evidence="2 3">
    <name type="scientific">Escherichia coli</name>
    <dbReference type="NCBI Taxonomy" id="562"/>
    <lineage>
        <taxon>Bacteria</taxon>
        <taxon>Pseudomonadati</taxon>
        <taxon>Pseudomonadota</taxon>
        <taxon>Gammaproteobacteria</taxon>
        <taxon>Enterobacterales</taxon>
        <taxon>Enterobacteriaceae</taxon>
        <taxon>Escherichia</taxon>
    </lineage>
</organism>
<keyword evidence="1" id="KW-0175">Coiled coil</keyword>
<gene>
    <name evidence="2" type="ORF">BvCmsKKP061_02081</name>
</gene>
<accession>A0A4C9G4T3</accession>
<comment type="caution">
    <text evidence="2">The sequence shown here is derived from an EMBL/GenBank/DDBJ whole genome shotgun (WGS) entry which is preliminary data.</text>
</comment>
<reference evidence="2 3" key="1">
    <citation type="submission" date="2018-04" db="EMBL/GenBank/DDBJ databases">
        <title>Large scale genomics of bovine and human commensal E. coli to reveal the emerging process of EHEC.</title>
        <authorList>
            <person name="Arimizu Y."/>
            <person name="Ogura Y."/>
        </authorList>
    </citation>
    <scope>NUCLEOTIDE SEQUENCE [LARGE SCALE GENOMIC DNA]</scope>
    <source>
        <strain evidence="2 3">KK-P061</strain>
    </source>
</reference>